<dbReference type="InterPro" id="IPR036034">
    <property type="entry name" value="PDZ_sf"/>
</dbReference>
<proteinExistence type="predicted"/>
<feature type="domain" description="PDZ" evidence="2">
    <location>
        <begin position="290"/>
        <end position="368"/>
    </location>
</feature>
<sequence>MNIWLDWLWRGSDALVSLFMQPFYYISILLIVLQYRRQVTLERKLFHVRLHSWVHQAWRTILGGLAAGIGISLLSAWLGMTLTFDGIICIWVVTLILLLFRVRYLCFAYSVGLLGIIQFGLSWFPNFHLQGILDSSVQTIRELNIPALLALVAMLHIAEALLIRWQGASFAGPVFYEGKRGKVVGGYQMKNFWPVPLFLLVPAQTPGSLLPWTPFFGGEAWQGGFTFLALPIVIGFTEMTVSQLPKVKARLTSSRLLIYGIVLFILALSASWWSPLMLVAALAAFILHEGLVLYSKMDEQNRSPIFVHPRRGLKVLAILPGSPAEELGIEAGEVLFKINGLAVDNKEQLHRGLRMNPAFCKLEVLNLQGESKFLQRAIYAGDHHQLGVILVPDDDAPVALRVKSLSLLELLSPRRGATRHEDQRTISNDS</sequence>
<keyword evidence="1" id="KW-0812">Transmembrane</keyword>
<dbReference type="InterPro" id="IPR001478">
    <property type="entry name" value="PDZ"/>
</dbReference>
<evidence type="ECO:0000259" key="2">
    <source>
        <dbReference type="PROSITE" id="PS50106"/>
    </source>
</evidence>
<feature type="transmembrane region" description="Helical" evidence="1">
    <location>
        <begin position="107"/>
        <end position="125"/>
    </location>
</feature>
<evidence type="ECO:0000313" key="4">
    <source>
        <dbReference type="Proteomes" id="UP001519288"/>
    </source>
</evidence>
<protein>
    <recommendedName>
        <fullName evidence="2">PDZ domain-containing protein</fullName>
    </recommendedName>
</protein>
<feature type="transmembrane region" description="Helical" evidence="1">
    <location>
        <begin position="82"/>
        <end position="100"/>
    </location>
</feature>
<feature type="transmembrane region" description="Helical" evidence="1">
    <location>
        <begin position="14"/>
        <end position="35"/>
    </location>
</feature>
<dbReference type="PROSITE" id="PS50106">
    <property type="entry name" value="PDZ"/>
    <property type="match status" value="1"/>
</dbReference>
<reference evidence="3 4" key="1">
    <citation type="submission" date="2021-03" db="EMBL/GenBank/DDBJ databases">
        <title>Genomic Encyclopedia of Type Strains, Phase IV (KMG-IV): sequencing the most valuable type-strain genomes for metagenomic binning, comparative biology and taxonomic classification.</title>
        <authorList>
            <person name="Goeker M."/>
        </authorList>
    </citation>
    <scope>NUCLEOTIDE SEQUENCE [LARGE SCALE GENOMIC DNA]</scope>
    <source>
        <strain evidence="3 4">DSM 26806</strain>
    </source>
</reference>
<dbReference type="RefSeq" id="WP_245339303.1">
    <property type="nucleotide sequence ID" value="NZ_JAGGLD010000005.1"/>
</dbReference>
<dbReference type="Proteomes" id="UP001519288">
    <property type="component" value="Unassembled WGS sequence"/>
</dbReference>
<dbReference type="EMBL" id="JAGGLD010000005">
    <property type="protein sequence ID" value="MBP2001746.1"/>
    <property type="molecule type" value="Genomic_DNA"/>
</dbReference>
<keyword evidence="1" id="KW-0472">Membrane</keyword>
<keyword evidence="1" id="KW-1133">Transmembrane helix</keyword>
<evidence type="ECO:0000313" key="3">
    <source>
        <dbReference type="EMBL" id="MBP2001746.1"/>
    </source>
</evidence>
<keyword evidence="4" id="KW-1185">Reference proteome</keyword>
<feature type="transmembrane region" description="Helical" evidence="1">
    <location>
        <begin position="224"/>
        <end position="244"/>
    </location>
</feature>
<gene>
    <name evidence="3" type="ORF">J2Z69_002802</name>
</gene>
<feature type="transmembrane region" description="Helical" evidence="1">
    <location>
        <begin position="256"/>
        <end position="273"/>
    </location>
</feature>
<dbReference type="Gene3D" id="2.30.42.10">
    <property type="match status" value="1"/>
</dbReference>
<feature type="transmembrane region" description="Helical" evidence="1">
    <location>
        <begin position="145"/>
        <end position="163"/>
    </location>
</feature>
<feature type="transmembrane region" description="Helical" evidence="1">
    <location>
        <begin position="56"/>
        <end position="76"/>
    </location>
</feature>
<name>A0ABS4JLA0_9BACL</name>
<feature type="transmembrane region" description="Helical" evidence="1">
    <location>
        <begin position="192"/>
        <end position="212"/>
    </location>
</feature>
<comment type="caution">
    <text evidence="3">The sequence shown here is derived from an EMBL/GenBank/DDBJ whole genome shotgun (WGS) entry which is preliminary data.</text>
</comment>
<accession>A0ABS4JLA0</accession>
<evidence type="ECO:0000256" key="1">
    <source>
        <dbReference type="SAM" id="Phobius"/>
    </source>
</evidence>
<dbReference type="Pfam" id="PF17820">
    <property type="entry name" value="PDZ_6"/>
    <property type="match status" value="1"/>
</dbReference>
<organism evidence="3 4">
    <name type="scientific">Paenibacillus shirakamiensis</name>
    <dbReference type="NCBI Taxonomy" id="1265935"/>
    <lineage>
        <taxon>Bacteria</taxon>
        <taxon>Bacillati</taxon>
        <taxon>Bacillota</taxon>
        <taxon>Bacilli</taxon>
        <taxon>Bacillales</taxon>
        <taxon>Paenibacillaceae</taxon>
        <taxon>Paenibacillus</taxon>
    </lineage>
</organism>
<dbReference type="InterPro" id="IPR041489">
    <property type="entry name" value="PDZ_6"/>
</dbReference>
<dbReference type="SUPFAM" id="SSF50156">
    <property type="entry name" value="PDZ domain-like"/>
    <property type="match status" value="1"/>
</dbReference>